<evidence type="ECO:0000313" key="1">
    <source>
        <dbReference type="EMBL" id="TZG26475.1"/>
    </source>
</evidence>
<proteinExistence type="predicted"/>
<keyword evidence="2" id="KW-1185">Reference proteome</keyword>
<sequence length="64" mass="7141">MSAADNPWTNWPGCGPFPAGLSRDAIVEVRMRNGATATEIADIFGWKWNVRDRTGFDIVAFREV</sequence>
<evidence type="ECO:0000313" key="2">
    <source>
        <dbReference type="Proteomes" id="UP000322077"/>
    </source>
</evidence>
<gene>
    <name evidence="1" type="ORF">FYJ91_16255</name>
</gene>
<dbReference type="RefSeq" id="WP_149523277.1">
    <property type="nucleotide sequence ID" value="NZ_VTOU01000003.1"/>
</dbReference>
<comment type="caution">
    <text evidence="1">The sequence shown here is derived from an EMBL/GenBank/DDBJ whole genome shotgun (WGS) entry which is preliminary data.</text>
</comment>
<dbReference type="EMBL" id="VTOU01000003">
    <property type="protein sequence ID" value="TZG26475.1"/>
    <property type="molecule type" value="Genomic_DNA"/>
</dbReference>
<accession>A0A5D9C913</accession>
<protein>
    <submittedName>
        <fullName evidence="1">Uncharacterized protein</fullName>
    </submittedName>
</protein>
<reference evidence="1 2" key="1">
    <citation type="submission" date="2019-08" db="EMBL/GenBank/DDBJ databases">
        <authorList>
            <person name="Wang G."/>
            <person name="Xu Z."/>
        </authorList>
    </citation>
    <scope>NUCLEOTIDE SEQUENCE [LARGE SCALE GENOMIC DNA]</scope>
    <source>
        <strain evidence="1 2">ZX</strain>
    </source>
</reference>
<dbReference type="AlphaFoldDB" id="A0A5D9C913"/>
<dbReference type="Proteomes" id="UP000322077">
    <property type="component" value="Unassembled WGS sequence"/>
</dbReference>
<name>A0A5D9C913_9SPHN</name>
<organism evidence="1 2">
    <name type="scientific">Sphingomonas montanisoli</name>
    <dbReference type="NCBI Taxonomy" id="2606412"/>
    <lineage>
        <taxon>Bacteria</taxon>
        <taxon>Pseudomonadati</taxon>
        <taxon>Pseudomonadota</taxon>
        <taxon>Alphaproteobacteria</taxon>
        <taxon>Sphingomonadales</taxon>
        <taxon>Sphingomonadaceae</taxon>
        <taxon>Sphingomonas</taxon>
    </lineage>
</organism>